<dbReference type="OMA" id="ENMYVQY"/>
<dbReference type="GeneID" id="41324253"/>
<organism evidence="1 2">
    <name type="scientific">Candidatus Methanomassiliicoccus intestinalis</name>
    <dbReference type="NCBI Taxonomy" id="1406512"/>
    <lineage>
        <taxon>Archaea</taxon>
        <taxon>Methanobacteriati</taxon>
        <taxon>Thermoplasmatota</taxon>
        <taxon>Thermoplasmata</taxon>
        <taxon>Methanomassiliicoccales</taxon>
        <taxon>Methanomassiliicoccaceae</taxon>
        <taxon>Methanomassiliicoccus</taxon>
    </lineage>
</organism>
<sequence length="339" mass="38158">MEWNCSPSCIGSLPHSDPAKAVDFIIKYLNEIPSWPQLPMTGFRENMYIQFSQNLPGIKIDEENKRVSVNLLDYDPEEIYMKIISEDPEMFPLPAENFSGFYEFISRELSDYKAIKGQVTGPISLGLQMTDQDDKPAIYDPTYAEILRKNLQFTAMWQEKELKKKCARTIIFIDEPYLSIIGTPFASISPSDAVSWINEVVSGLEDMKGIHCCANTDWPLVMSMNIDVLSFDAYDYGYTIALYPEEVSAFIERGGCLSWGIIPNNEETLKDTNCDSIIAHFEKIVSDLESKGVDRELLLRNSILTPQCGLSGLSEEASEGAMDLLVSVSKVIQEKYSLG</sequence>
<evidence type="ECO:0000313" key="1">
    <source>
        <dbReference type="EMBL" id="TQS84367.1"/>
    </source>
</evidence>
<dbReference type="Gene3D" id="3.20.20.210">
    <property type="match status" value="1"/>
</dbReference>
<evidence type="ECO:0008006" key="3">
    <source>
        <dbReference type="Google" id="ProtNLM"/>
    </source>
</evidence>
<dbReference type="SUPFAM" id="SSF51726">
    <property type="entry name" value="UROD/MetE-like"/>
    <property type="match status" value="1"/>
</dbReference>
<dbReference type="Proteomes" id="UP000752814">
    <property type="component" value="Unassembled WGS sequence"/>
</dbReference>
<dbReference type="AlphaFoldDB" id="A0A8J8PE53"/>
<comment type="caution">
    <text evidence="1">The sequence shown here is derived from an EMBL/GenBank/DDBJ whole genome shotgun (WGS) entry which is preliminary data.</text>
</comment>
<reference evidence="1" key="1">
    <citation type="submission" date="2016-03" db="EMBL/GenBank/DDBJ databases">
        <authorList>
            <person name="Borrel G."/>
            <person name="Mccann A."/>
            <person name="O'Toole P.W."/>
        </authorList>
    </citation>
    <scope>NUCLEOTIDE SEQUENCE</scope>
    <source>
        <strain evidence="1">183</strain>
    </source>
</reference>
<protein>
    <recommendedName>
        <fullName evidence="3">Methionine synthase</fullName>
    </recommendedName>
</protein>
<proteinExistence type="predicted"/>
<evidence type="ECO:0000313" key="2">
    <source>
        <dbReference type="Proteomes" id="UP000752814"/>
    </source>
</evidence>
<gene>
    <name evidence="1" type="ORF">A3207_05905</name>
</gene>
<dbReference type="EMBL" id="LVVT01000002">
    <property type="protein sequence ID" value="TQS84367.1"/>
    <property type="molecule type" value="Genomic_DNA"/>
</dbReference>
<dbReference type="InterPro" id="IPR038071">
    <property type="entry name" value="UROD/MetE-like_sf"/>
</dbReference>
<name>A0A8J8PE53_9ARCH</name>
<dbReference type="RefSeq" id="WP_020449706.1">
    <property type="nucleotide sequence ID" value="NZ_CAYAYA010000050.1"/>
</dbReference>
<accession>A0A8J8PE53</accession>